<reference evidence="1 2" key="1">
    <citation type="submission" date="2023-09" db="EMBL/GenBank/DDBJ databases">
        <authorList>
            <person name="Rey-Velasco X."/>
        </authorList>
    </citation>
    <scope>NUCLEOTIDE SEQUENCE [LARGE SCALE GENOMIC DNA]</scope>
    <source>
        <strain evidence="1 2">F117</strain>
    </source>
</reference>
<evidence type="ECO:0000313" key="1">
    <source>
        <dbReference type="EMBL" id="MDT0678223.1"/>
    </source>
</evidence>
<keyword evidence="2" id="KW-1185">Reference proteome</keyword>
<accession>A0ABU3D9L5</accession>
<name>A0ABU3D9L5_9FLAO</name>
<evidence type="ECO:0000313" key="2">
    <source>
        <dbReference type="Proteomes" id="UP001262582"/>
    </source>
</evidence>
<proteinExistence type="predicted"/>
<sequence length="127" mass="15015">MTNKESYERNHNVYAVDFNPENLTRIDIYKMDEGDWISIGEVKNGQNSKFSISIVDDHLTVTANENPMDIPNYKTWLQYAMEDLGYTANSPYDVFETVEEGWIYSIDLEKFPLVEQEEHRMIMYELK</sequence>
<gene>
    <name evidence="1" type="ORF">RM539_16690</name>
</gene>
<organism evidence="1 2">
    <name type="scientific">Autumnicola musiva</name>
    <dbReference type="NCBI Taxonomy" id="3075589"/>
    <lineage>
        <taxon>Bacteria</taxon>
        <taxon>Pseudomonadati</taxon>
        <taxon>Bacteroidota</taxon>
        <taxon>Flavobacteriia</taxon>
        <taxon>Flavobacteriales</taxon>
        <taxon>Flavobacteriaceae</taxon>
        <taxon>Autumnicola</taxon>
    </lineage>
</organism>
<protein>
    <submittedName>
        <fullName evidence="1">Uncharacterized protein</fullName>
    </submittedName>
</protein>
<dbReference type="Proteomes" id="UP001262582">
    <property type="component" value="Unassembled WGS sequence"/>
</dbReference>
<dbReference type="EMBL" id="JAVRHK010000017">
    <property type="protein sequence ID" value="MDT0678223.1"/>
    <property type="molecule type" value="Genomic_DNA"/>
</dbReference>
<dbReference type="RefSeq" id="WP_311504559.1">
    <property type="nucleotide sequence ID" value="NZ_JAVRHK010000017.1"/>
</dbReference>
<comment type="caution">
    <text evidence="1">The sequence shown here is derived from an EMBL/GenBank/DDBJ whole genome shotgun (WGS) entry which is preliminary data.</text>
</comment>